<evidence type="ECO:0000313" key="1">
    <source>
        <dbReference type="EMBL" id="TYP82717.1"/>
    </source>
</evidence>
<sequence>MGDADRTRIAREFRSFTEAAAGAGSPLYVELAAAVAEDDRALDLLLDLPTDKQQPMLLFGAIAFLGAPPADADELRAVIRDDGDRIRETMRTRFTQTNEPARCAAVLTAIGDLRGPVGLVEVGSSAGLCLYPDRYSYEFDGRPVGPRSAVHLTCTTSGPVPVPAGLPEVVGRVGIDQNPLDPSDPDDRAWLRALVWPGPNAASRLERLDAAAALAAREPATVLTGDLVDRLGEALDLLPADCTPVVFHTAVLVYLERDRREEFAALVRSLGVRWVAQEAAGIVPGVPRDLARPDSFVLSVDGRALAVTAPHGGRIGWL</sequence>
<dbReference type="InterPro" id="IPR011200">
    <property type="entry name" value="UCP012608"/>
</dbReference>
<evidence type="ECO:0008006" key="3">
    <source>
        <dbReference type="Google" id="ProtNLM"/>
    </source>
</evidence>
<name>A0A5S5CQ44_9ACTN</name>
<dbReference type="Proteomes" id="UP000322499">
    <property type="component" value="Unassembled WGS sequence"/>
</dbReference>
<dbReference type="EMBL" id="VNHW01000019">
    <property type="protein sequence ID" value="TYP82717.1"/>
    <property type="molecule type" value="Genomic_DNA"/>
</dbReference>
<reference evidence="1 2" key="1">
    <citation type="submission" date="2019-07" db="EMBL/GenBank/DDBJ databases">
        <title>Genomic Encyclopedia of Archaeal and Bacterial Type Strains, Phase II (KMG-II): from individual species to whole genera.</title>
        <authorList>
            <person name="Goeker M."/>
        </authorList>
    </citation>
    <scope>NUCLEOTIDE SEQUENCE [LARGE SCALE GENOMIC DNA]</scope>
    <source>
        <strain evidence="1 2">DSM 46842</strain>
    </source>
</reference>
<protein>
    <recommendedName>
        <fullName evidence="3">DUF2332 domain-containing protein</fullName>
    </recommendedName>
</protein>
<gene>
    <name evidence="1" type="ORF">BD833_11940</name>
</gene>
<comment type="caution">
    <text evidence="1">The sequence shown here is derived from an EMBL/GenBank/DDBJ whole genome shotgun (WGS) entry which is preliminary data.</text>
</comment>
<keyword evidence="2" id="KW-1185">Reference proteome</keyword>
<accession>A0A5S5CQ44</accession>
<dbReference type="AlphaFoldDB" id="A0A5S5CQ44"/>
<dbReference type="RefSeq" id="WP_166535037.1">
    <property type="nucleotide sequence ID" value="NZ_VNHW01000019.1"/>
</dbReference>
<proteinExistence type="predicted"/>
<organism evidence="1 2">
    <name type="scientific">Blastococcus xanthinilyticus</name>
    <dbReference type="NCBI Taxonomy" id="1564164"/>
    <lineage>
        <taxon>Bacteria</taxon>
        <taxon>Bacillati</taxon>
        <taxon>Actinomycetota</taxon>
        <taxon>Actinomycetes</taxon>
        <taxon>Geodermatophilales</taxon>
        <taxon>Geodermatophilaceae</taxon>
        <taxon>Blastococcus</taxon>
    </lineage>
</organism>
<dbReference type="Pfam" id="PF10094">
    <property type="entry name" value="DUF2332"/>
    <property type="match status" value="1"/>
</dbReference>
<evidence type="ECO:0000313" key="2">
    <source>
        <dbReference type="Proteomes" id="UP000322499"/>
    </source>
</evidence>